<proteinExistence type="predicted"/>
<accession>A0A7T1B036</accession>
<dbReference type="PANTHER" id="PTHR43479:SF7">
    <property type="entry name" value="TETR-FAMILY TRANSCRIPTIONAL REGULATOR"/>
    <property type="match status" value="1"/>
</dbReference>
<dbReference type="Proteomes" id="UP000594455">
    <property type="component" value="Chromosome"/>
</dbReference>
<organism evidence="4 5">
    <name type="scientific">Staphylococcus lloydii</name>
    <dbReference type="NCBI Taxonomy" id="2781774"/>
    <lineage>
        <taxon>Bacteria</taxon>
        <taxon>Bacillati</taxon>
        <taxon>Bacillota</taxon>
        <taxon>Bacilli</taxon>
        <taxon>Bacillales</taxon>
        <taxon>Staphylococcaceae</taxon>
        <taxon>Staphylococcus</taxon>
    </lineage>
</organism>
<dbReference type="Gene3D" id="1.10.357.10">
    <property type="entry name" value="Tetracycline Repressor, domain 2"/>
    <property type="match status" value="1"/>
</dbReference>
<reference evidence="4 5" key="1">
    <citation type="submission" date="2020-10" db="EMBL/GenBank/DDBJ databases">
        <title>Closed genome sequences of Staphylococcus lloydii sp. nov. and Staphylococcus durrellii sp. nov. Isolated from Captive Fruit Bats (Pteropus livingstonii).</title>
        <authorList>
            <person name="Fountain K."/>
        </authorList>
    </citation>
    <scope>NUCLEOTIDE SEQUENCE [LARGE SCALE GENOMIC DNA]</scope>
    <source>
        <strain evidence="4 5">23_2_7_LY</strain>
    </source>
</reference>
<dbReference type="Pfam" id="PF00440">
    <property type="entry name" value="TetR_N"/>
    <property type="match status" value="1"/>
</dbReference>
<name>A0A7T1B036_9STAP</name>
<keyword evidence="1 2" id="KW-0238">DNA-binding</keyword>
<dbReference type="PANTHER" id="PTHR43479">
    <property type="entry name" value="ACREF/ENVCD OPERON REPRESSOR-RELATED"/>
    <property type="match status" value="1"/>
</dbReference>
<dbReference type="InterPro" id="IPR001647">
    <property type="entry name" value="HTH_TetR"/>
</dbReference>
<dbReference type="GO" id="GO:0003677">
    <property type="term" value="F:DNA binding"/>
    <property type="evidence" value="ECO:0007669"/>
    <property type="project" value="UniProtKB-UniRule"/>
</dbReference>
<dbReference type="EMBL" id="CP064056">
    <property type="protein sequence ID" value="QPM75296.1"/>
    <property type="molecule type" value="Genomic_DNA"/>
</dbReference>
<gene>
    <name evidence="4" type="ORF">ISP08_00740</name>
</gene>
<dbReference type="InterPro" id="IPR009057">
    <property type="entry name" value="Homeodomain-like_sf"/>
</dbReference>
<dbReference type="PROSITE" id="PS50977">
    <property type="entry name" value="HTH_TETR_2"/>
    <property type="match status" value="1"/>
</dbReference>
<dbReference type="InterPro" id="IPR039532">
    <property type="entry name" value="TetR_C_Firmicutes"/>
</dbReference>
<feature type="DNA-binding region" description="H-T-H motif" evidence="2">
    <location>
        <begin position="29"/>
        <end position="48"/>
    </location>
</feature>
<dbReference type="Pfam" id="PF14278">
    <property type="entry name" value="TetR_C_8"/>
    <property type="match status" value="1"/>
</dbReference>
<sequence>MDLRIVKTRKIINESFLELFNTTGFDNITVKDITDNAQIGRKTFYLHYLDKFDLLDSIVDKKFKELEDICESKKELGLKEGTKIWFGYFEDNKSFFTQLFNIQTANQYKKQLQSFIVNELKYKVDTTHITNNQSDYELFLQFFASGIIELITIFLTDDHFQKEDIEFQVVYLMEMFTKKVNN</sequence>
<evidence type="ECO:0000313" key="4">
    <source>
        <dbReference type="EMBL" id="QPM75296.1"/>
    </source>
</evidence>
<protein>
    <submittedName>
        <fullName evidence="4">TetR/AcrR family transcriptional regulator C-terminal domain-containing protein</fullName>
    </submittedName>
</protein>
<keyword evidence="5" id="KW-1185">Reference proteome</keyword>
<feature type="domain" description="HTH tetR-type" evidence="3">
    <location>
        <begin position="6"/>
        <end position="66"/>
    </location>
</feature>
<evidence type="ECO:0000313" key="5">
    <source>
        <dbReference type="Proteomes" id="UP000594455"/>
    </source>
</evidence>
<evidence type="ECO:0000256" key="2">
    <source>
        <dbReference type="PROSITE-ProRule" id="PRU00335"/>
    </source>
</evidence>
<dbReference type="RefSeq" id="WP_195718976.1">
    <property type="nucleotide sequence ID" value="NZ_CP064056.1"/>
</dbReference>
<dbReference type="KEGG" id="sllo:ISP08_00740"/>
<dbReference type="SUPFAM" id="SSF46689">
    <property type="entry name" value="Homeodomain-like"/>
    <property type="match status" value="1"/>
</dbReference>
<dbReference type="InterPro" id="IPR050624">
    <property type="entry name" value="HTH-type_Tx_Regulator"/>
</dbReference>
<evidence type="ECO:0000259" key="3">
    <source>
        <dbReference type="PROSITE" id="PS50977"/>
    </source>
</evidence>
<dbReference type="AlphaFoldDB" id="A0A7T1B036"/>
<evidence type="ECO:0000256" key="1">
    <source>
        <dbReference type="ARBA" id="ARBA00023125"/>
    </source>
</evidence>